<dbReference type="VEuPathDB" id="FungiDB:ATEG_09272"/>
<evidence type="ECO:0000313" key="2">
    <source>
        <dbReference type="Proteomes" id="UP000452235"/>
    </source>
</evidence>
<dbReference type="InterPro" id="IPR018535">
    <property type="entry name" value="DUF1996"/>
</dbReference>
<protein>
    <submittedName>
        <fullName evidence="1">Uncharacterized protein</fullName>
    </submittedName>
</protein>
<dbReference type="PANTHER" id="PTHR43662">
    <property type="match status" value="1"/>
</dbReference>
<comment type="caution">
    <text evidence="1">The sequence shown here is derived from an EMBL/GenBank/DDBJ whole genome shotgun (WGS) entry which is preliminary data.</text>
</comment>
<keyword evidence="2" id="KW-1185">Reference proteome</keyword>
<evidence type="ECO:0000313" key="1">
    <source>
        <dbReference type="EMBL" id="GFF21816.1"/>
    </source>
</evidence>
<reference evidence="1 2" key="1">
    <citation type="submission" date="2020-01" db="EMBL/GenBank/DDBJ databases">
        <title>Aspergillus terreus IFO 6365 whole genome shotgun sequence.</title>
        <authorList>
            <person name="Kanamasa S."/>
            <person name="Takahashi H."/>
        </authorList>
    </citation>
    <scope>NUCLEOTIDE SEQUENCE [LARGE SCALE GENOMIC DNA]</scope>
    <source>
        <strain evidence="1 2">IFO 6365</strain>
    </source>
</reference>
<dbReference type="AlphaFoldDB" id="A0A5M3ZI13"/>
<dbReference type="PANTHER" id="PTHR43662:SF3">
    <property type="entry name" value="DOMAIN PROTEIN, PUTATIVE (AFU_ORTHOLOGUE AFUA_6G11970)-RELATED"/>
    <property type="match status" value="1"/>
</dbReference>
<dbReference type="Proteomes" id="UP000452235">
    <property type="component" value="Unassembled WGS sequence"/>
</dbReference>
<organism evidence="1 2">
    <name type="scientific">Aspergillus terreus</name>
    <dbReference type="NCBI Taxonomy" id="33178"/>
    <lineage>
        <taxon>Eukaryota</taxon>
        <taxon>Fungi</taxon>
        <taxon>Dikarya</taxon>
        <taxon>Ascomycota</taxon>
        <taxon>Pezizomycotina</taxon>
        <taxon>Eurotiomycetes</taxon>
        <taxon>Eurotiomycetidae</taxon>
        <taxon>Eurotiales</taxon>
        <taxon>Aspergillaceae</taxon>
        <taxon>Aspergillus</taxon>
        <taxon>Aspergillus subgen. Circumdati</taxon>
    </lineage>
</organism>
<sequence>MRPPFFVLALALYPQRTLSTDEFTFSCLPLTIQRSDPIMAPGRLSSHTHVVVGGTAFQRRMTADTARSAKGTTCGVAIDRSNYWAPQLYHQTGRGSPADEQSIYYFNRACNYTAHKTACPKERAIAPPAGLRMMAGDSSRRTYDASRFDQRAISHMCIHADGGSSETKAFPPRRCAKLRSQVFMPSCWDGQHLDSADHADDVKMAYPAIGDYNKGICPPSHPVAISSIFLEFIYDTSRYPEYRNWVYSNGDATGFGLHGDFIHGWTDQPALEKAAATCTGPKGLSDPRCSITKTQKAIAPARHQPEVAAPGDEVGQHGPLQRLPGDNPMG</sequence>
<dbReference type="Pfam" id="PF09362">
    <property type="entry name" value="DUF1996"/>
    <property type="match status" value="1"/>
</dbReference>
<dbReference type="OrthoDB" id="74764at2759"/>
<proteinExistence type="predicted"/>
<accession>A0A5M3ZI13</accession>
<name>A0A5M3ZI13_ASPTE</name>
<dbReference type="EMBL" id="BLJY01000016">
    <property type="protein sequence ID" value="GFF21816.1"/>
    <property type="molecule type" value="Genomic_DNA"/>
</dbReference>
<gene>
    <name evidence="1" type="ORF">ATEIFO6365_0016014000</name>
</gene>